<dbReference type="EMBL" id="KQ417447">
    <property type="protein sequence ID" value="KOF91940.1"/>
    <property type="molecule type" value="Genomic_DNA"/>
</dbReference>
<evidence type="ECO:0000313" key="1">
    <source>
        <dbReference type="EMBL" id="KOF91940.1"/>
    </source>
</evidence>
<accession>A0A0L8HT70</accession>
<name>A0A0L8HT70_OCTBM</name>
<sequence length="98" mass="11787">VLTYDTSLPKCLFYGELNSGKRQQHKPRKRYKDFVKENLKKLNMNKSDWENDSLNQNKWRGAVRTGCNAWEEKMIHHSELKRTCRKGTIRTLIHSEHW</sequence>
<reference evidence="1" key="1">
    <citation type="submission" date="2015-07" db="EMBL/GenBank/DDBJ databases">
        <title>MeaNS - Measles Nucleotide Surveillance Program.</title>
        <authorList>
            <person name="Tran T."/>
            <person name="Druce J."/>
        </authorList>
    </citation>
    <scope>NUCLEOTIDE SEQUENCE</scope>
    <source>
        <strain evidence="1">UCB-OBI-ISO-001</strain>
        <tissue evidence="1">Gonad</tissue>
    </source>
</reference>
<feature type="non-terminal residue" evidence="1">
    <location>
        <position position="98"/>
    </location>
</feature>
<proteinExistence type="predicted"/>
<feature type="non-terminal residue" evidence="1">
    <location>
        <position position="1"/>
    </location>
</feature>
<dbReference type="OrthoDB" id="425014at2759"/>
<dbReference type="AlphaFoldDB" id="A0A0L8HT70"/>
<protein>
    <submittedName>
        <fullName evidence="1">Uncharacterized protein</fullName>
    </submittedName>
</protein>
<gene>
    <name evidence="1" type="ORF">OCBIM_22007734mg</name>
</gene>
<organism evidence="1">
    <name type="scientific">Octopus bimaculoides</name>
    <name type="common">California two-spotted octopus</name>
    <dbReference type="NCBI Taxonomy" id="37653"/>
    <lineage>
        <taxon>Eukaryota</taxon>
        <taxon>Metazoa</taxon>
        <taxon>Spiralia</taxon>
        <taxon>Lophotrochozoa</taxon>
        <taxon>Mollusca</taxon>
        <taxon>Cephalopoda</taxon>
        <taxon>Coleoidea</taxon>
        <taxon>Octopodiformes</taxon>
        <taxon>Octopoda</taxon>
        <taxon>Incirrata</taxon>
        <taxon>Octopodidae</taxon>
        <taxon>Octopus</taxon>
    </lineage>
</organism>